<evidence type="ECO:0000313" key="2">
    <source>
        <dbReference type="EMBL" id="GEB31786.1"/>
    </source>
</evidence>
<dbReference type="STRING" id="54914.AV540_21355"/>
<name>A0A4Y3PIL4_BREPA</name>
<dbReference type="Proteomes" id="UP000316882">
    <property type="component" value="Unassembled WGS sequence"/>
</dbReference>
<comment type="caution">
    <text evidence="2">The sequence shown here is derived from an EMBL/GenBank/DDBJ whole genome shotgun (WGS) entry which is preliminary data.</text>
</comment>
<dbReference type="AlphaFoldDB" id="A0A4Y3PIL4"/>
<keyword evidence="1" id="KW-0732">Signal</keyword>
<gene>
    <name evidence="2" type="ORF">BPA01_13660</name>
</gene>
<protein>
    <submittedName>
        <fullName evidence="2">Uncharacterized protein</fullName>
    </submittedName>
</protein>
<feature type="signal peptide" evidence="1">
    <location>
        <begin position="1"/>
        <end position="29"/>
    </location>
</feature>
<dbReference type="RefSeq" id="WP_122964211.1">
    <property type="nucleotide sequence ID" value="NZ_BJMH01000005.1"/>
</dbReference>
<dbReference type="EMBL" id="BJMH01000005">
    <property type="protein sequence ID" value="GEB31786.1"/>
    <property type="molecule type" value="Genomic_DNA"/>
</dbReference>
<sequence>MRHLRFAFVFICLLLTLLIPEPSAQSAHAKSKEEITVSVSVSPASSFHSTLTFRAQHSFVKQLLRAKTVAAYVNPYWVRATLVVHNRYFLYDHDGNLFEKERPLQYMLGANLKQKIEDLVAKVESVHYAKATPWEQVKQTFGRMEYATVIDLETGERFHVQRRAGSRHADVQPLTRTDTQTMKKIYQGKWSWKRRAILVEVNGVYFAASMHGMPHGAGAIAGNDFPGHFCIHFFGSSTHKRKEPDPSHSLMIQKASGSLAANLIGASAEELVGYFLTALHEQDIHSLRMTTDGFPLPDRLAQVASIRKTEMVIPSDEKGPLLLEVPVHLTYFTRNNDERKEKWTFVLHRPVPWDRWRVIAVEL</sequence>
<evidence type="ECO:0000256" key="1">
    <source>
        <dbReference type="SAM" id="SignalP"/>
    </source>
</evidence>
<accession>A0A4Y3PIL4</accession>
<feature type="chain" id="PRO_5023008522" evidence="1">
    <location>
        <begin position="30"/>
        <end position="363"/>
    </location>
</feature>
<evidence type="ECO:0000313" key="3">
    <source>
        <dbReference type="Proteomes" id="UP000316882"/>
    </source>
</evidence>
<organism evidence="2 3">
    <name type="scientific">Brevibacillus parabrevis</name>
    <dbReference type="NCBI Taxonomy" id="54914"/>
    <lineage>
        <taxon>Bacteria</taxon>
        <taxon>Bacillati</taxon>
        <taxon>Bacillota</taxon>
        <taxon>Bacilli</taxon>
        <taxon>Bacillales</taxon>
        <taxon>Paenibacillaceae</taxon>
        <taxon>Brevibacillus</taxon>
    </lineage>
</organism>
<proteinExistence type="predicted"/>
<reference evidence="2 3" key="1">
    <citation type="submission" date="2019-06" db="EMBL/GenBank/DDBJ databases">
        <title>Whole genome shotgun sequence of Brevibacillus parabrevis NBRC 12334.</title>
        <authorList>
            <person name="Hosoyama A."/>
            <person name="Uohara A."/>
            <person name="Ohji S."/>
            <person name="Ichikawa N."/>
        </authorList>
    </citation>
    <scope>NUCLEOTIDE SEQUENCE [LARGE SCALE GENOMIC DNA]</scope>
    <source>
        <strain evidence="2 3">NBRC 12334</strain>
    </source>
</reference>
<keyword evidence="3" id="KW-1185">Reference proteome</keyword>